<evidence type="ECO:0000256" key="1">
    <source>
        <dbReference type="ARBA" id="ARBA00004127"/>
    </source>
</evidence>
<dbReference type="Proteomes" id="UP000671995">
    <property type="component" value="Chromosome"/>
</dbReference>
<dbReference type="EMBL" id="CP054257">
    <property type="protein sequence ID" value="QTQ12309.1"/>
    <property type="molecule type" value="Genomic_DNA"/>
</dbReference>
<name>A0A975F1E6_9SPIR</name>
<dbReference type="EC" id="7.-.-.-" evidence="8"/>
<evidence type="ECO:0000313" key="10">
    <source>
        <dbReference type="Proteomes" id="UP000671995"/>
    </source>
</evidence>
<gene>
    <name evidence="8" type="primary">rnfA</name>
    <name evidence="9" type="ORF">HRI96_08920</name>
</gene>
<dbReference type="InterPro" id="IPR003667">
    <property type="entry name" value="NqrDE/RnfAE"/>
</dbReference>
<keyword evidence="6 8" id="KW-1133">Transmembrane helix</keyword>
<dbReference type="HAMAP" id="MF_00459">
    <property type="entry name" value="RsxA_RnfA"/>
    <property type="match status" value="1"/>
</dbReference>
<feature type="transmembrane region" description="Helical" evidence="8">
    <location>
        <begin position="172"/>
        <end position="191"/>
    </location>
</feature>
<evidence type="ECO:0000256" key="6">
    <source>
        <dbReference type="ARBA" id="ARBA00022989"/>
    </source>
</evidence>
<accession>A0A975F1E6</accession>
<keyword evidence="4 8" id="KW-1278">Translocase</keyword>
<evidence type="ECO:0000256" key="2">
    <source>
        <dbReference type="ARBA" id="ARBA00022448"/>
    </source>
</evidence>
<evidence type="ECO:0000313" key="9">
    <source>
        <dbReference type="EMBL" id="QTQ12309.1"/>
    </source>
</evidence>
<comment type="similarity">
    <text evidence="8">Belongs to the NqrDE/RnfAE family.</text>
</comment>
<feature type="transmembrane region" description="Helical" evidence="8">
    <location>
        <begin position="133"/>
        <end position="152"/>
    </location>
</feature>
<reference evidence="9" key="1">
    <citation type="submission" date="2020-05" db="EMBL/GenBank/DDBJ databases">
        <authorList>
            <person name="Zeng H."/>
            <person name="Chan Y.K."/>
            <person name="Watt R.M."/>
        </authorList>
    </citation>
    <scope>NUCLEOTIDE SEQUENCE</scope>
    <source>
        <strain evidence="9">ATCC 700773</strain>
    </source>
</reference>
<evidence type="ECO:0000256" key="7">
    <source>
        <dbReference type="ARBA" id="ARBA00023136"/>
    </source>
</evidence>
<feature type="transmembrane region" description="Helical" evidence="8">
    <location>
        <begin position="98"/>
        <end position="121"/>
    </location>
</feature>
<keyword evidence="7 8" id="KW-0472">Membrane</keyword>
<comment type="function">
    <text evidence="8">Part of a membrane-bound complex that couples electron transfer with translocation of ions across the membrane.</text>
</comment>
<feature type="transmembrane region" description="Helical" evidence="8">
    <location>
        <begin position="71"/>
        <end position="92"/>
    </location>
</feature>
<dbReference type="GO" id="GO:0022900">
    <property type="term" value="P:electron transport chain"/>
    <property type="evidence" value="ECO:0007669"/>
    <property type="project" value="UniProtKB-UniRule"/>
</dbReference>
<dbReference type="InterPro" id="IPR011293">
    <property type="entry name" value="Ion_transpt_RnfA/RsxA"/>
</dbReference>
<dbReference type="Pfam" id="PF02508">
    <property type="entry name" value="Rnf-Nqr"/>
    <property type="match status" value="1"/>
</dbReference>
<keyword evidence="8" id="KW-1003">Cell membrane</keyword>
<dbReference type="GO" id="GO:0012505">
    <property type="term" value="C:endomembrane system"/>
    <property type="evidence" value="ECO:0007669"/>
    <property type="project" value="UniProtKB-SubCell"/>
</dbReference>
<keyword evidence="2 8" id="KW-0813">Transport</keyword>
<dbReference type="PANTHER" id="PTHR30335">
    <property type="entry name" value="INTEGRAL MEMBRANE PROTEIN OF SOXR-REDUCING COMPLEX"/>
    <property type="match status" value="1"/>
</dbReference>
<comment type="subunit">
    <text evidence="8">The complex is composed of six subunits: RnfA, RnfB, RnfC, RnfD, RnfE and RnfG.</text>
</comment>
<dbReference type="AlphaFoldDB" id="A0A975F1E6"/>
<evidence type="ECO:0000256" key="4">
    <source>
        <dbReference type="ARBA" id="ARBA00022967"/>
    </source>
</evidence>
<dbReference type="RefSeq" id="WP_210117023.1">
    <property type="nucleotide sequence ID" value="NZ_CP054257.1"/>
</dbReference>
<dbReference type="InterPro" id="IPR050133">
    <property type="entry name" value="NqrDE/RnfAE_oxidrdctase"/>
</dbReference>
<evidence type="ECO:0000256" key="3">
    <source>
        <dbReference type="ARBA" id="ARBA00022692"/>
    </source>
</evidence>
<comment type="subcellular location">
    <subcellularLocation>
        <location evidence="8">Cell membrane</location>
        <topology evidence="8">Multi-pass membrane protein</topology>
    </subcellularLocation>
    <subcellularLocation>
        <location evidence="1">Endomembrane system</location>
        <topology evidence="1">Multi-pass membrane protein</topology>
    </subcellularLocation>
</comment>
<evidence type="ECO:0000256" key="5">
    <source>
        <dbReference type="ARBA" id="ARBA00022982"/>
    </source>
</evidence>
<keyword evidence="5 8" id="KW-0249">Electron transport</keyword>
<dbReference type="NCBIfam" id="TIGR01943">
    <property type="entry name" value="rnfA"/>
    <property type="match status" value="1"/>
</dbReference>
<dbReference type="PANTHER" id="PTHR30335:SF0">
    <property type="entry name" value="ION-TRANSLOCATING OXIDOREDUCTASE COMPLEX SUBUNIT A"/>
    <property type="match status" value="1"/>
</dbReference>
<protein>
    <recommendedName>
        <fullName evidence="8">Ion-translocating oxidoreductase complex subunit A</fullName>
        <ecNumber evidence="8">7.-.-.-</ecNumber>
    </recommendedName>
    <alternativeName>
        <fullName evidence="8">Rnf electron transport complex subunit A</fullName>
    </alternativeName>
</protein>
<feature type="transmembrane region" description="Helical" evidence="8">
    <location>
        <begin position="43"/>
        <end position="64"/>
    </location>
</feature>
<keyword evidence="3 8" id="KW-0812">Transmembrane</keyword>
<reference evidence="9" key="2">
    <citation type="journal article" date="2021" name="Microbiol. Resour. Announc.">
        <title>Complete Genome Sequences of Three Human Oral Treponema parvum Isolates.</title>
        <authorList>
            <person name="Zeng H."/>
            <person name="Watt R.M."/>
        </authorList>
    </citation>
    <scope>NUCLEOTIDE SEQUENCE</scope>
    <source>
        <strain evidence="9">ATCC 700773</strain>
    </source>
</reference>
<dbReference type="PIRSF" id="PIRSF006102">
    <property type="entry name" value="NQR_DE"/>
    <property type="match status" value="1"/>
</dbReference>
<evidence type="ECO:0000256" key="8">
    <source>
        <dbReference type="HAMAP-Rule" id="MF_00459"/>
    </source>
</evidence>
<proteinExistence type="inferred from homology"/>
<sequence length="192" mass="20891">MSGLLNIFLKSMLVDNVIFVQYLALCPFIGMTSDTGKSTGMGIATTFVIILATAVTYPLYYFVLVPLQLEFLQTLIFILVIASLVQLVEFYLKKSAPALYSAMGVYLALITTNCAVLAITLNCISKDYNYLQSLVYAFGSASGFLISMVVMSGVRERLDIAPVPDFLKGKPILFIAAGFLSLSFLGFSGLIK</sequence>
<feature type="transmembrane region" description="Helical" evidence="8">
    <location>
        <begin position="12"/>
        <end position="31"/>
    </location>
</feature>
<organism evidence="9 10">
    <name type="scientific">Treponema parvum</name>
    <dbReference type="NCBI Taxonomy" id="138851"/>
    <lineage>
        <taxon>Bacteria</taxon>
        <taxon>Pseudomonadati</taxon>
        <taxon>Spirochaetota</taxon>
        <taxon>Spirochaetia</taxon>
        <taxon>Spirochaetales</taxon>
        <taxon>Treponemataceae</taxon>
        <taxon>Treponema</taxon>
    </lineage>
</organism>
<dbReference type="GO" id="GO:0005886">
    <property type="term" value="C:plasma membrane"/>
    <property type="evidence" value="ECO:0007669"/>
    <property type="project" value="UniProtKB-SubCell"/>
</dbReference>